<evidence type="ECO:0000259" key="3">
    <source>
        <dbReference type="PROSITE" id="PS50846"/>
    </source>
</evidence>
<organism evidence="4">
    <name type="scientific">Salvia splendens</name>
    <name type="common">Scarlet sage</name>
    <dbReference type="NCBI Taxonomy" id="180675"/>
    <lineage>
        <taxon>Eukaryota</taxon>
        <taxon>Viridiplantae</taxon>
        <taxon>Streptophyta</taxon>
        <taxon>Embryophyta</taxon>
        <taxon>Tracheophyta</taxon>
        <taxon>Spermatophyta</taxon>
        <taxon>Magnoliopsida</taxon>
        <taxon>eudicotyledons</taxon>
        <taxon>Gunneridae</taxon>
        <taxon>Pentapetalae</taxon>
        <taxon>asterids</taxon>
        <taxon>lamiids</taxon>
        <taxon>Lamiales</taxon>
        <taxon>Lamiaceae</taxon>
        <taxon>Nepetoideae</taxon>
        <taxon>Mentheae</taxon>
        <taxon>Salviinae</taxon>
        <taxon>Salvia</taxon>
        <taxon>Salvia subgen. Calosphace</taxon>
        <taxon>core Calosphace</taxon>
    </lineage>
</organism>
<comment type="subcellular location">
    <subcellularLocation>
        <location evidence="1">Membrane</location>
        <topology evidence="1">Peripheral membrane protein</topology>
    </subcellularLocation>
</comment>
<reference evidence="4" key="2">
    <citation type="submission" date="2020-08" db="EMBL/GenBank/DDBJ databases">
        <title>Plant Genome Project.</title>
        <authorList>
            <person name="Zhang R.-G."/>
        </authorList>
    </citation>
    <scope>NUCLEOTIDE SEQUENCE</scope>
    <source>
        <strain evidence="4">Huo1</strain>
        <tissue evidence="4">Leaf</tissue>
    </source>
</reference>
<dbReference type="GO" id="GO:0009626">
    <property type="term" value="P:plant-type hypersensitive response"/>
    <property type="evidence" value="ECO:0007669"/>
    <property type="project" value="UniProtKB-KW"/>
</dbReference>
<evidence type="ECO:0000256" key="2">
    <source>
        <dbReference type="SAM" id="MobiDB-lite"/>
    </source>
</evidence>
<feature type="compositionally biased region" description="Basic and acidic residues" evidence="2">
    <location>
        <begin position="170"/>
        <end position="237"/>
    </location>
</feature>
<dbReference type="AlphaFoldDB" id="A0A8X8W1X8"/>
<dbReference type="GO" id="GO:0046872">
    <property type="term" value="F:metal ion binding"/>
    <property type="evidence" value="ECO:0007669"/>
    <property type="project" value="InterPro"/>
</dbReference>
<comment type="caution">
    <text evidence="4">The sequence shown here is derived from an EMBL/GenBank/DDBJ whole genome shotgun (WGS) entry which is preliminary data.</text>
</comment>
<gene>
    <name evidence="4" type="ORF">SASPL_155191</name>
</gene>
<protein>
    <recommendedName>
        <fullName evidence="3">HMA domain-containing protein</fullName>
    </recommendedName>
</protein>
<dbReference type="PROSITE" id="PS50846">
    <property type="entry name" value="HMA_2"/>
    <property type="match status" value="2"/>
</dbReference>
<feature type="domain" description="HMA" evidence="3">
    <location>
        <begin position="8"/>
        <end position="71"/>
    </location>
</feature>
<dbReference type="PANTHER" id="PTHR46413:SF1">
    <property type="entry name" value="HEAVY METAL-ASSOCIATED ISOPRENYLATED PLANT PROTEIN 6"/>
    <property type="match status" value="1"/>
</dbReference>
<dbReference type="Proteomes" id="UP000298416">
    <property type="component" value="Unassembled WGS sequence"/>
</dbReference>
<dbReference type="InterPro" id="IPR006121">
    <property type="entry name" value="HMA_dom"/>
</dbReference>
<evidence type="ECO:0000313" key="4">
    <source>
        <dbReference type="EMBL" id="KAG6386296.1"/>
    </source>
</evidence>
<dbReference type="GO" id="GO:0016020">
    <property type="term" value="C:membrane"/>
    <property type="evidence" value="ECO:0007669"/>
    <property type="project" value="UniProtKB-SubCell"/>
</dbReference>
<dbReference type="CDD" id="cd00371">
    <property type="entry name" value="HMA"/>
    <property type="match status" value="2"/>
</dbReference>
<dbReference type="PANTHER" id="PTHR46413">
    <property type="entry name" value="HEAVY METAL-ASSOCIATED ISOPRENYLATED PLANT PROTEIN 6"/>
    <property type="match status" value="1"/>
</dbReference>
<dbReference type="Pfam" id="PF00403">
    <property type="entry name" value="HMA"/>
    <property type="match status" value="2"/>
</dbReference>
<dbReference type="Gene3D" id="3.30.70.100">
    <property type="match status" value="2"/>
</dbReference>
<accession>A0A8X8W1X8</accession>
<dbReference type="InterPro" id="IPR036163">
    <property type="entry name" value="HMA_dom_sf"/>
</dbReference>
<reference evidence="4" key="1">
    <citation type="submission" date="2018-01" db="EMBL/GenBank/DDBJ databases">
        <authorList>
            <person name="Mao J.F."/>
        </authorList>
    </citation>
    <scope>NUCLEOTIDE SEQUENCE</scope>
    <source>
        <strain evidence="4">Huo1</strain>
        <tissue evidence="4">Leaf</tissue>
    </source>
</reference>
<dbReference type="InterPro" id="IPR044594">
    <property type="entry name" value="HIPP01/3/5/6"/>
</dbReference>
<dbReference type="SUPFAM" id="SSF55008">
    <property type="entry name" value="HMA, heavy metal-associated domain"/>
    <property type="match status" value="2"/>
</dbReference>
<sequence length="330" mass="36095">MGERKEGPTTVVLKMDLHCHGCAKKVRRSISHLPGVETVKADFDAKKLTVTGNVDPAWLREKVELKTMKKVELISPQPKSDDKKAGEVKKAEGDISKPKKVVVSTVTMKTKLHCDGCAHKIKRIIIKNFEGVDSITTDLQKDLIIVIGTMDVNNLVTYLKEKLKRGVEIVPPKKDDGAPAAEKKAAEGAVVEEKEKAKGVGEGEGKEEVKKDKESNIVGESDEKKKEGGGGDKKGVESKLVAASAAEAGTGETKVETNKMEYHNSYSPQTHYAMPMVMYGHQDYDMRHHESRANMGYYMAGPPLPPPTYLSADANDNMFSDENPNGCSVM</sequence>
<dbReference type="EMBL" id="PNBA02000022">
    <property type="protein sequence ID" value="KAG6386296.1"/>
    <property type="molecule type" value="Genomic_DNA"/>
</dbReference>
<keyword evidence="5" id="KW-1185">Reference proteome</keyword>
<evidence type="ECO:0000256" key="1">
    <source>
        <dbReference type="ARBA" id="ARBA00004170"/>
    </source>
</evidence>
<feature type="region of interest" description="Disordered" evidence="2">
    <location>
        <begin position="170"/>
        <end position="238"/>
    </location>
</feature>
<evidence type="ECO:0000313" key="5">
    <source>
        <dbReference type="Proteomes" id="UP000298416"/>
    </source>
</evidence>
<name>A0A8X8W1X8_SALSN</name>
<proteinExistence type="predicted"/>
<feature type="domain" description="HMA" evidence="3">
    <location>
        <begin position="103"/>
        <end position="168"/>
    </location>
</feature>